<feature type="active site" evidence="4">
    <location>
        <position position="146"/>
    </location>
</feature>
<keyword evidence="5" id="KW-0694">RNA-binding</keyword>
<keyword evidence="9" id="KW-1185">Reference proteome</keyword>
<dbReference type="Proteomes" id="UP000284177">
    <property type="component" value="Unassembled WGS sequence"/>
</dbReference>
<evidence type="ECO:0000256" key="4">
    <source>
        <dbReference type="PIRSR" id="PIRSR606225-1"/>
    </source>
</evidence>
<dbReference type="GO" id="GO:0000455">
    <property type="term" value="P:enzyme-directed rRNA pseudouridine synthesis"/>
    <property type="evidence" value="ECO:0007669"/>
    <property type="project" value="UniProtKB-ARBA"/>
</dbReference>
<comment type="function">
    <text evidence="6">Responsible for synthesis of pseudouridine from uracil.</text>
</comment>
<accession>A0A419T298</accession>
<gene>
    <name evidence="8" type="ORF">BET03_12340</name>
</gene>
<dbReference type="EMBL" id="MCIB01000017">
    <property type="protein sequence ID" value="RKD31551.1"/>
    <property type="molecule type" value="Genomic_DNA"/>
</dbReference>
<comment type="catalytic activity">
    <reaction evidence="1 6">
        <text>a uridine in RNA = a pseudouridine in RNA</text>
        <dbReference type="Rhea" id="RHEA:48348"/>
        <dbReference type="Rhea" id="RHEA-COMP:12068"/>
        <dbReference type="Rhea" id="RHEA-COMP:12069"/>
        <dbReference type="ChEBI" id="CHEBI:65314"/>
        <dbReference type="ChEBI" id="CHEBI:65315"/>
    </reaction>
</comment>
<dbReference type="RefSeq" id="WP_120169268.1">
    <property type="nucleotide sequence ID" value="NZ_MCIB01000017.1"/>
</dbReference>
<sequence>MREIYIGKNEKNQRVDRFLKKYMPEAPSSFIYKMIRKKRIKLNGKRTKPNKILREGDKFQLYLADETIDKFRRDTRVIDVPINLDIIYEDKNIVLINKEKGVLSHSNGKERENTLVQQLISYLHKKGEYDFFKETTFTPSICNRLDRNTSGIVIGAKNFATLQMINEMIRKGKLKKYYKCIVRGEIKKDMDLKGYLVKDKDSNKVYVTKEKTKNGKKIHTFIKVLKRNSDFSLLEVDLITGRSHQIRAHLNFLGHPIIGDNKYGDKDINKMFYDKYGLKNQYLHAYKIVFNDLNPPLDYLNQKVFTAEANKKLKVIEDDLF</sequence>
<dbReference type="PROSITE" id="PS50889">
    <property type="entry name" value="S4"/>
    <property type="match status" value="1"/>
</dbReference>
<dbReference type="SMART" id="SM00363">
    <property type="entry name" value="S4"/>
    <property type="match status" value="1"/>
</dbReference>
<evidence type="ECO:0000313" key="9">
    <source>
        <dbReference type="Proteomes" id="UP000284177"/>
    </source>
</evidence>
<dbReference type="InterPro" id="IPR006145">
    <property type="entry name" value="PsdUridine_synth_RsuA/RluA"/>
</dbReference>
<dbReference type="InterPro" id="IPR002942">
    <property type="entry name" value="S4_RNA-bd"/>
</dbReference>
<dbReference type="InterPro" id="IPR006224">
    <property type="entry name" value="PsdUridine_synth_RluA-like_CS"/>
</dbReference>
<evidence type="ECO:0000313" key="8">
    <source>
        <dbReference type="EMBL" id="RKD31551.1"/>
    </source>
</evidence>
<dbReference type="InterPro" id="IPR036986">
    <property type="entry name" value="S4_RNA-bd_sf"/>
</dbReference>
<name>A0A419T298_9FIRM</name>
<evidence type="ECO:0000256" key="3">
    <source>
        <dbReference type="ARBA" id="ARBA00023235"/>
    </source>
</evidence>
<dbReference type="InterPro" id="IPR006225">
    <property type="entry name" value="PsdUridine_synth_RluC/D"/>
</dbReference>
<dbReference type="OrthoDB" id="9807829at2"/>
<dbReference type="GO" id="GO:0120159">
    <property type="term" value="F:rRNA pseudouridine synthase activity"/>
    <property type="evidence" value="ECO:0007669"/>
    <property type="project" value="UniProtKB-ARBA"/>
</dbReference>
<dbReference type="InterPro" id="IPR020103">
    <property type="entry name" value="PsdUridine_synth_cat_dom_sf"/>
</dbReference>
<dbReference type="CDD" id="cd02869">
    <property type="entry name" value="PseudoU_synth_RluA_like"/>
    <property type="match status" value="1"/>
</dbReference>
<dbReference type="SUPFAM" id="SSF55120">
    <property type="entry name" value="Pseudouridine synthase"/>
    <property type="match status" value="1"/>
</dbReference>
<dbReference type="SUPFAM" id="SSF55174">
    <property type="entry name" value="Alpha-L RNA-binding motif"/>
    <property type="match status" value="1"/>
</dbReference>
<comment type="caution">
    <text evidence="8">The sequence shown here is derived from an EMBL/GenBank/DDBJ whole genome shotgun (WGS) entry which is preliminary data.</text>
</comment>
<dbReference type="AlphaFoldDB" id="A0A419T298"/>
<dbReference type="Pfam" id="PF01479">
    <property type="entry name" value="S4"/>
    <property type="match status" value="1"/>
</dbReference>
<dbReference type="NCBIfam" id="TIGR00005">
    <property type="entry name" value="rluA_subfam"/>
    <property type="match status" value="1"/>
</dbReference>
<evidence type="ECO:0000256" key="5">
    <source>
        <dbReference type="PROSITE-ProRule" id="PRU00182"/>
    </source>
</evidence>
<evidence type="ECO:0000259" key="7">
    <source>
        <dbReference type="SMART" id="SM00363"/>
    </source>
</evidence>
<evidence type="ECO:0000256" key="6">
    <source>
        <dbReference type="RuleBase" id="RU362028"/>
    </source>
</evidence>
<dbReference type="Pfam" id="PF00849">
    <property type="entry name" value="PseudoU_synth_2"/>
    <property type="match status" value="1"/>
</dbReference>
<dbReference type="InterPro" id="IPR050188">
    <property type="entry name" value="RluA_PseudoU_synthase"/>
</dbReference>
<dbReference type="CDD" id="cd00165">
    <property type="entry name" value="S4"/>
    <property type="match status" value="1"/>
</dbReference>
<comment type="similarity">
    <text evidence="2 6">Belongs to the pseudouridine synthase RluA family.</text>
</comment>
<dbReference type="PROSITE" id="PS01129">
    <property type="entry name" value="PSI_RLU"/>
    <property type="match status" value="1"/>
</dbReference>
<evidence type="ECO:0000256" key="2">
    <source>
        <dbReference type="ARBA" id="ARBA00010876"/>
    </source>
</evidence>
<protein>
    <recommendedName>
        <fullName evidence="6">Pseudouridine synthase</fullName>
        <ecNumber evidence="6">5.4.99.-</ecNumber>
    </recommendedName>
</protein>
<evidence type="ECO:0000256" key="1">
    <source>
        <dbReference type="ARBA" id="ARBA00000073"/>
    </source>
</evidence>
<dbReference type="GO" id="GO:0003723">
    <property type="term" value="F:RNA binding"/>
    <property type="evidence" value="ECO:0007669"/>
    <property type="project" value="UniProtKB-KW"/>
</dbReference>
<dbReference type="Gene3D" id="3.10.290.10">
    <property type="entry name" value="RNA-binding S4 domain"/>
    <property type="match status" value="1"/>
</dbReference>
<reference evidence="8 9" key="1">
    <citation type="submission" date="2016-08" db="EMBL/GenBank/DDBJ databases">
        <title>Novel Firmicutes and Novel Genomes.</title>
        <authorList>
            <person name="Poppleton D.I."/>
            <person name="Gribaldo S."/>
        </authorList>
    </citation>
    <scope>NUCLEOTIDE SEQUENCE [LARGE SCALE GENOMIC DNA]</scope>
    <source>
        <strain evidence="8 9">CTT3</strain>
    </source>
</reference>
<dbReference type="PANTHER" id="PTHR21600">
    <property type="entry name" value="MITOCHONDRIAL RNA PSEUDOURIDINE SYNTHASE"/>
    <property type="match status" value="1"/>
</dbReference>
<dbReference type="PANTHER" id="PTHR21600:SF83">
    <property type="entry name" value="PSEUDOURIDYLATE SYNTHASE RPUSD4, MITOCHONDRIAL"/>
    <property type="match status" value="1"/>
</dbReference>
<organism evidence="8 9">
    <name type="scientific">Thermohalobacter berrensis</name>
    <dbReference type="NCBI Taxonomy" id="99594"/>
    <lineage>
        <taxon>Bacteria</taxon>
        <taxon>Bacillati</taxon>
        <taxon>Bacillota</taxon>
        <taxon>Tissierellia</taxon>
        <taxon>Tissierellales</taxon>
        <taxon>Thermohalobacteraceae</taxon>
        <taxon>Thermohalobacter</taxon>
    </lineage>
</organism>
<dbReference type="Gene3D" id="3.30.2350.10">
    <property type="entry name" value="Pseudouridine synthase"/>
    <property type="match status" value="1"/>
</dbReference>
<keyword evidence="3 6" id="KW-0413">Isomerase</keyword>
<feature type="domain" description="RNA-binding S4" evidence="7">
    <location>
        <begin position="13"/>
        <end position="73"/>
    </location>
</feature>
<dbReference type="EC" id="5.4.99.-" evidence="6"/>
<proteinExistence type="inferred from homology"/>